<dbReference type="Pfam" id="PF00078">
    <property type="entry name" value="RVT_1"/>
    <property type="match status" value="1"/>
</dbReference>
<dbReference type="PANTHER" id="PTHR34047">
    <property type="entry name" value="NUCLEAR INTRON MATURASE 1, MITOCHONDRIAL-RELATED"/>
    <property type="match status" value="1"/>
</dbReference>
<name>A0A934VM99_9BACT</name>
<keyword evidence="4" id="KW-0808">Transferase</keyword>
<dbReference type="Pfam" id="PF08388">
    <property type="entry name" value="GIIM"/>
    <property type="match status" value="1"/>
</dbReference>
<dbReference type="RefSeq" id="WP_200392971.1">
    <property type="nucleotide sequence ID" value="NZ_JAENIO010000060.1"/>
</dbReference>
<dbReference type="InterPro" id="IPR000477">
    <property type="entry name" value="RT_dom"/>
</dbReference>
<evidence type="ECO:0000256" key="2">
    <source>
        <dbReference type="SAM" id="MobiDB-lite"/>
    </source>
</evidence>
<protein>
    <submittedName>
        <fullName evidence="4">Reverse transcriptase N-terminal domain-containing protein</fullName>
    </submittedName>
</protein>
<comment type="similarity">
    <text evidence="1">Belongs to the bacterial reverse transcriptase family.</text>
</comment>
<dbReference type="CDD" id="cd01651">
    <property type="entry name" value="RT_G2_intron"/>
    <property type="match status" value="1"/>
</dbReference>
<evidence type="ECO:0000259" key="3">
    <source>
        <dbReference type="PROSITE" id="PS50878"/>
    </source>
</evidence>
<dbReference type="PROSITE" id="PS50878">
    <property type="entry name" value="RT_POL"/>
    <property type="match status" value="1"/>
</dbReference>
<feature type="compositionally biased region" description="Basic and acidic residues" evidence="2">
    <location>
        <begin position="107"/>
        <end position="119"/>
    </location>
</feature>
<keyword evidence="4" id="KW-0695">RNA-directed DNA polymerase</keyword>
<organism evidence="4 5">
    <name type="scientific">Roseibacillus ishigakijimensis</name>
    <dbReference type="NCBI Taxonomy" id="454146"/>
    <lineage>
        <taxon>Bacteria</taxon>
        <taxon>Pseudomonadati</taxon>
        <taxon>Verrucomicrobiota</taxon>
        <taxon>Verrucomicrobiia</taxon>
        <taxon>Verrucomicrobiales</taxon>
        <taxon>Verrucomicrobiaceae</taxon>
        <taxon>Roseibacillus</taxon>
    </lineage>
</organism>
<evidence type="ECO:0000256" key="1">
    <source>
        <dbReference type="ARBA" id="ARBA00034120"/>
    </source>
</evidence>
<dbReference type="InterPro" id="IPR025960">
    <property type="entry name" value="RVT_N"/>
</dbReference>
<dbReference type="InterPro" id="IPR013597">
    <property type="entry name" value="Mat_intron_G2"/>
</dbReference>
<dbReference type="GO" id="GO:0003964">
    <property type="term" value="F:RNA-directed DNA polymerase activity"/>
    <property type="evidence" value="ECO:0007669"/>
    <property type="project" value="UniProtKB-KW"/>
</dbReference>
<reference evidence="4" key="1">
    <citation type="submission" date="2021-01" db="EMBL/GenBank/DDBJ databases">
        <title>Modified the classification status of verrucomicrobia.</title>
        <authorList>
            <person name="Feng X."/>
        </authorList>
    </citation>
    <scope>NUCLEOTIDE SEQUENCE</scope>
    <source>
        <strain evidence="4">KCTC 12986</strain>
    </source>
</reference>
<evidence type="ECO:0000313" key="5">
    <source>
        <dbReference type="Proteomes" id="UP000604083"/>
    </source>
</evidence>
<dbReference type="Proteomes" id="UP000604083">
    <property type="component" value="Unassembled WGS sequence"/>
</dbReference>
<accession>A0A934VM99</accession>
<feature type="region of interest" description="Disordered" evidence="2">
    <location>
        <begin position="100"/>
        <end position="119"/>
    </location>
</feature>
<evidence type="ECO:0000313" key="4">
    <source>
        <dbReference type="EMBL" id="MBK1835534.1"/>
    </source>
</evidence>
<dbReference type="EMBL" id="JAENIO010000060">
    <property type="protein sequence ID" value="MBK1835534.1"/>
    <property type="molecule type" value="Genomic_DNA"/>
</dbReference>
<proteinExistence type="inferred from homology"/>
<dbReference type="SUPFAM" id="SSF56672">
    <property type="entry name" value="DNA/RNA polymerases"/>
    <property type="match status" value="1"/>
</dbReference>
<comment type="caution">
    <text evidence="4">The sequence shown here is derived from an EMBL/GenBank/DDBJ whole genome shotgun (WGS) entry which is preliminary data.</text>
</comment>
<sequence length="583" mass="66652">MKHKRVTRPNTAQDWKKIDWGRVQRNIFAIQCAIYHATKSDNSERIHQLQRKLTRSFNARALAVRKVSIQSSGKKTAGPDGLKNPSPAACYDMASRLRLSHQPSPPRHIEIPKPGTDEMRKLSIPNLTDRAHQELIRMALDPQWEARFPTRMFGFRRGRGQQDARRQIELTLGKNPAWVLDADISKFFDCINRNALMDLIDSTSAIRKAIVRTLNTLGEPADDGIPQGGPLCPLLANIVMTGLPAHIEESLRSSGIAHSPKSILYADDLLIIHKDRPTVEQAEVALVTYLDKFDLKLNTKKTKLRHTLAKTVDGEKAGFNFIGFRFQHFDKPRYNEPDKALGDPPYLIVRPSDKSVANLLNEIRALIKGTLIIMKHRGASRCRRDRKGTDQVSIMILRLNKRLKGWTNYYRHCNAKRTFSKIDHRTFQALLHWGQRRFKHKSATWRKEHLFSGVETDSYGKPLRRRDGELRERDWAFKSPFAPRDREHVTVIKASDTPTGWSPPMVKITRSYYDGDWHYWGGRSDSYPNIPKGINKAALKRQLGKCDACKARFERGDQLVEVTCTKNGAPVRVLVHSHCHPSV</sequence>
<dbReference type="AlphaFoldDB" id="A0A934VM99"/>
<feature type="domain" description="Reverse transcriptase" evidence="3">
    <location>
        <begin position="92"/>
        <end position="326"/>
    </location>
</feature>
<dbReference type="InterPro" id="IPR051083">
    <property type="entry name" value="GrpII_Intron_Splice-Mob/Def"/>
</dbReference>
<dbReference type="Pfam" id="PF13655">
    <property type="entry name" value="RVT_N"/>
    <property type="match status" value="1"/>
</dbReference>
<keyword evidence="4" id="KW-0548">Nucleotidyltransferase</keyword>
<gene>
    <name evidence="4" type="ORF">JIN78_15805</name>
</gene>
<dbReference type="InterPro" id="IPR043502">
    <property type="entry name" value="DNA/RNA_pol_sf"/>
</dbReference>
<dbReference type="PANTHER" id="PTHR34047:SF10">
    <property type="entry name" value="GROUP II INTRON-ASSOCIATED OPEN READING FRAME"/>
    <property type="match status" value="1"/>
</dbReference>
<keyword evidence="5" id="KW-1185">Reference proteome</keyword>